<dbReference type="EMBL" id="ML996127">
    <property type="protein sequence ID" value="KAF2736204.1"/>
    <property type="molecule type" value="Genomic_DNA"/>
</dbReference>
<evidence type="ECO:0008006" key="4">
    <source>
        <dbReference type="Google" id="ProtNLM"/>
    </source>
</evidence>
<feature type="compositionally biased region" description="Polar residues" evidence="1">
    <location>
        <begin position="367"/>
        <end position="382"/>
    </location>
</feature>
<dbReference type="SUPFAM" id="SSF81296">
    <property type="entry name" value="E set domains"/>
    <property type="match status" value="1"/>
</dbReference>
<dbReference type="Gene3D" id="2.60.40.10">
    <property type="entry name" value="Immunoglobulins"/>
    <property type="match status" value="1"/>
</dbReference>
<feature type="compositionally biased region" description="Basic and acidic residues" evidence="1">
    <location>
        <begin position="183"/>
        <end position="195"/>
    </location>
</feature>
<keyword evidence="3" id="KW-1185">Reference proteome</keyword>
<evidence type="ECO:0000313" key="2">
    <source>
        <dbReference type="EMBL" id="KAF2736204.1"/>
    </source>
</evidence>
<protein>
    <recommendedName>
        <fullName evidence="4">AMP-activated protein kinase glycogen-binding domain-containing protein</fullName>
    </recommendedName>
</protein>
<accession>A0A9P4R3U5</accession>
<sequence>MTFLKYRPHRRHIKALFLGSKSKASASTDDLPSSTDTDDRFPVITRRGTEPTPSSPRHRAGLRSPLSTALFPFDEAMTAPATITFSQPGVRPPVFVVTSMSTPPWETLEMHSEGTKSGELIFSRRFDNVPEGDYQYKVRIGEGHWVVDESNDSAADEHGNRNNVVHVKRIPDATSVGQATEASTKRKDSVQREESAPPPDAAANAQSSPSAEPLMETSKVEQQPHEVPIPFTVVEKVAEKKPPEHSISKTGSLHEDKTKRSADAEPDVEIIKPETPVDAKEEVSPTPPSLPLLIIEKTDEKPSFGDDFGQEATSAQKFAHEQRAADATPDEVVITPDSGFAEGIESNDAEVSLLDEEAGPTLRHESFQTSPNEDDTQSSQKMDTIEEESLHSSDRASSSKIDSSQDETEDLEHAPDLEDSTFEAERAPTFSHEDFGEDEYGSETPLLPHEREALTPSISNGSVYSDHNAVFEGEPRFDYEEITPAEDSEGSPGSFFARRTRTGSIPHTLPRTDEDDEDLNDPSLELFPTSREGIMARVERISTSLPEDEVRERRHSQTASPVLAMTPQSVPSASLAPKSGSLNSVAEEEAPEIEQVPALSSPVVDATNIATTTSELNSLPTVRASHDADPLAPPPENDAKSSTTPAAEEPTDEDQQKLPFTSAVSEKTLEDPSPPEVAETSKSETIIGQPSSKQSPSNGILEQHAKEPSAHKEETTKEPHPTQSKTRSSEPSEADSIQKNDGANDSSKKLGALLDTIATPAKVLEPPTPPLTPKKKAEDAQGEKKELKMGEAKRDPKPTPGERSVSTPAPTNPPAKNNDHTTPFLQSFLASIFGPLKKLLGQCLGGRKSAR</sequence>
<dbReference type="CDD" id="cd02859">
    <property type="entry name" value="E_set_AMPKbeta_like_N"/>
    <property type="match status" value="1"/>
</dbReference>
<gene>
    <name evidence="2" type="ORF">EJ04DRAFT_562633</name>
</gene>
<feature type="compositionally biased region" description="Acidic residues" evidence="1">
    <location>
        <begin position="345"/>
        <end position="358"/>
    </location>
</feature>
<proteinExistence type="predicted"/>
<feature type="compositionally biased region" description="Polar residues" evidence="1">
    <location>
        <begin position="608"/>
        <end position="620"/>
    </location>
</feature>
<evidence type="ECO:0000256" key="1">
    <source>
        <dbReference type="SAM" id="MobiDB-lite"/>
    </source>
</evidence>
<feature type="compositionally biased region" description="Basic and acidic residues" evidence="1">
    <location>
        <begin position="775"/>
        <end position="797"/>
    </location>
</feature>
<feature type="region of interest" description="Disordered" evidence="1">
    <location>
        <begin position="24"/>
        <end position="62"/>
    </location>
</feature>
<dbReference type="OrthoDB" id="5350410at2759"/>
<organism evidence="2 3">
    <name type="scientific">Polyplosphaeria fusca</name>
    <dbReference type="NCBI Taxonomy" id="682080"/>
    <lineage>
        <taxon>Eukaryota</taxon>
        <taxon>Fungi</taxon>
        <taxon>Dikarya</taxon>
        <taxon>Ascomycota</taxon>
        <taxon>Pezizomycotina</taxon>
        <taxon>Dothideomycetes</taxon>
        <taxon>Pleosporomycetidae</taxon>
        <taxon>Pleosporales</taxon>
        <taxon>Tetraplosphaeriaceae</taxon>
        <taxon>Polyplosphaeria</taxon>
    </lineage>
</organism>
<feature type="region of interest" description="Disordered" evidence="1">
    <location>
        <begin position="238"/>
        <end position="465"/>
    </location>
</feature>
<feature type="compositionally biased region" description="Polar residues" evidence="1">
    <location>
        <begin position="721"/>
        <end position="745"/>
    </location>
</feature>
<feature type="compositionally biased region" description="Polar residues" evidence="1">
    <location>
        <begin position="456"/>
        <end position="465"/>
    </location>
</feature>
<reference evidence="2" key="1">
    <citation type="journal article" date="2020" name="Stud. Mycol.">
        <title>101 Dothideomycetes genomes: a test case for predicting lifestyles and emergence of pathogens.</title>
        <authorList>
            <person name="Haridas S."/>
            <person name="Albert R."/>
            <person name="Binder M."/>
            <person name="Bloem J."/>
            <person name="Labutti K."/>
            <person name="Salamov A."/>
            <person name="Andreopoulos B."/>
            <person name="Baker S."/>
            <person name="Barry K."/>
            <person name="Bills G."/>
            <person name="Bluhm B."/>
            <person name="Cannon C."/>
            <person name="Castanera R."/>
            <person name="Culley D."/>
            <person name="Daum C."/>
            <person name="Ezra D."/>
            <person name="Gonzalez J."/>
            <person name="Henrissat B."/>
            <person name="Kuo A."/>
            <person name="Liang C."/>
            <person name="Lipzen A."/>
            <person name="Lutzoni F."/>
            <person name="Magnuson J."/>
            <person name="Mondo S."/>
            <person name="Nolan M."/>
            <person name="Ohm R."/>
            <person name="Pangilinan J."/>
            <person name="Park H.-J."/>
            <person name="Ramirez L."/>
            <person name="Alfaro M."/>
            <person name="Sun H."/>
            <person name="Tritt A."/>
            <person name="Yoshinaga Y."/>
            <person name="Zwiers L.-H."/>
            <person name="Turgeon B."/>
            <person name="Goodwin S."/>
            <person name="Spatafora J."/>
            <person name="Crous P."/>
            <person name="Grigoriev I."/>
        </authorList>
    </citation>
    <scope>NUCLEOTIDE SEQUENCE</scope>
    <source>
        <strain evidence="2">CBS 125425</strain>
    </source>
</reference>
<dbReference type="AlphaFoldDB" id="A0A9P4R3U5"/>
<name>A0A9P4R3U5_9PLEO</name>
<feature type="compositionally biased region" description="Basic and acidic residues" evidence="1">
    <location>
        <begin position="703"/>
        <end position="720"/>
    </location>
</feature>
<feature type="region of interest" description="Disordered" evidence="1">
    <location>
        <begin position="478"/>
        <end position="822"/>
    </location>
</feature>
<feature type="compositionally biased region" description="Basic and acidic residues" evidence="1">
    <location>
        <begin position="423"/>
        <end position="434"/>
    </location>
</feature>
<feature type="compositionally biased region" description="Acidic residues" evidence="1">
    <location>
        <begin position="480"/>
        <end position="489"/>
    </location>
</feature>
<dbReference type="Proteomes" id="UP000799444">
    <property type="component" value="Unassembled WGS sequence"/>
</dbReference>
<feature type="compositionally biased region" description="Polar residues" evidence="1">
    <location>
        <begin position="683"/>
        <end position="700"/>
    </location>
</feature>
<evidence type="ECO:0000313" key="3">
    <source>
        <dbReference type="Proteomes" id="UP000799444"/>
    </source>
</evidence>
<comment type="caution">
    <text evidence="2">The sequence shown here is derived from an EMBL/GenBank/DDBJ whole genome shotgun (WGS) entry which is preliminary data.</text>
</comment>
<dbReference type="InterPro" id="IPR013783">
    <property type="entry name" value="Ig-like_fold"/>
</dbReference>
<feature type="region of interest" description="Disordered" evidence="1">
    <location>
        <begin position="151"/>
        <end position="224"/>
    </location>
</feature>
<dbReference type="InterPro" id="IPR014756">
    <property type="entry name" value="Ig_E-set"/>
</dbReference>
<feature type="compositionally biased region" description="Basic and acidic residues" evidence="1">
    <location>
        <begin position="238"/>
        <end position="283"/>
    </location>
</feature>